<keyword evidence="2" id="KW-0812">Transmembrane</keyword>
<dbReference type="Proteomes" id="UP000230423">
    <property type="component" value="Unassembled WGS sequence"/>
</dbReference>
<dbReference type="OrthoDB" id="6244967at2759"/>
<proteinExistence type="predicted"/>
<keyword evidence="4" id="KW-0472">Membrane</keyword>
<keyword evidence="8" id="KW-1185">Reference proteome</keyword>
<dbReference type="Pfam" id="PF13882">
    <property type="entry name" value="Bravo_FIGEY"/>
    <property type="match status" value="1"/>
</dbReference>
<accession>A0A2G9UCY4</accession>
<name>A0A2G9UCY4_TELCI</name>
<dbReference type="InterPro" id="IPR026966">
    <property type="entry name" value="Neurofascin/L1/NrCAM_C"/>
</dbReference>
<keyword evidence="3" id="KW-1133">Transmembrane helix</keyword>
<feature type="domain" description="Neurofascin/L1/NrCAM C-terminal" evidence="6">
    <location>
        <begin position="7"/>
        <end position="81"/>
    </location>
</feature>
<comment type="subcellular location">
    <subcellularLocation>
        <location evidence="1">Membrane</location>
        <topology evidence="1">Single-pass membrane protein</topology>
    </subcellularLocation>
</comment>
<evidence type="ECO:0000256" key="3">
    <source>
        <dbReference type="ARBA" id="ARBA00022989"/>
    </source>
</evidence>
<dbReference type="AlphaFoldDB" id="A0A2G9UCY4"/>
<dbReference type="EMBL" id="KZ347257">
    <property type="protein sequence ID" value="PIO68097.1"/>
    <property type="molecule type" value="Genomic_DNA"/>
</dbReference>
<protein>
    <recommendedName>
        <fullName evidence="6">Neurofascin/L1/NrCAM C-terminal domain-containing protein</fullName>
    </recommendedName>
</protein>
<evidence type="ECO:0000313" key="8">
    <source>
        <dbReference type="Proteomes" id="UP000230423"/>
    </source>
</evidence>
<sequence>MICVALRHRGQNYPVSQKEREQGREPILAKQHFGEYKNDDDEKRSLTGSKAESETDSMAEYGDTDPGRFTEDGSFIGEFLGRNVEGEEEMKERIEGVESTTRKLWQQDVKIFDRSATSEMEE</sequence>
<evidence type="ECO:0000259" key="6">
    <source>
        <dbReference type="Pfam" id="PF13882"/>
    </source>
</evidence>
<dbReference type="GO" id="GO:0016020">
    <property type="term" value="C:membrane"/>
    <property type="evidence" value="ECO:0007669"/>
    <property type="project" value="UniProtKB-SubCell"/>
</dbReference>
<evidence type="ECO:0000256" key="4">
    <source>
        <dbReference type="ARBA" id="ARBA00023136"/>
    </source>
</evidence>
<evidence type="ECO:0000256" key="5">
    <source>
        <dbReference type="SAM" id="MobiDB-lite"/>
    </source>
</evidence>
<gene>
    <name evidence="7" type="ORF">TELCIR_10133</name>
</gene>
<evidence type="ECO:0000256" key="2">
    <source>
        <dbReference type="ARBA" id="ARBA00022692"/>
    </source>
</evidence>
<reference evidence="7 8" key="1">
    <citation type="submission" date="2015-09" db="EMBL/GenBank/DDBJ databases">
        <title>Draft genome of the parasitic nematode Teladorsagia circumcincta isolate WARC Sus (inbred).</title>
        <authorList>
            <person name="Mitreva M."/>
        </authorList>
    </citation>
    <scope>NUCLEOTIDE SEQUENCE [LARGE SCALE GENOMIC DNA]</scope>
    <source>
        <strain evidence="7 8">S</strain>
    </source>
</reference>
<feature type="compositionally biased region" description="Basic and acidic residues" evidence="5">
    <location>
        <begin position="32"/>
        <end position="45"/>
    </location>
</feature>
<evidence type="ECO:0000313" key="7">
    <source>
        <dbReference type="EMBL" id="PIO68097.1"/>
    </source>
</evidence>
<feature type="region of interest" description="Disordered" evidence="5">
    <location>
        <begin position="8"/>
        <end position="74"/>
    </location>
</feature>
<evidence type="ECO:0000256" key="1">
    <source>
        <dbReference type="ARBA" id="ARBA00004167"/>
    </source>
</evidence>
<organism evidence="7 8">
    <name type="scientific">Teladorsagia circumcincta</name>
    <name type="common">Brown stomach worm</name>
    <name type="synonym">Ostertagia circumcincta</name>
    <dbReference type="NCBI Taxonomy" id="45464"/>
    <lineage>
        <taxon>Eukaryota</taxon>
        <taxon>Metazoa</taxon>
        <taxon>Ecdysozoa</taxon>
        <taxon>Nematoda</taxon>
        <taxon>Chromadorea</taxon>
        <taxon>Rhabditida</taxon>
        <taxon>Rhabditina</taxon>
        <taxon>Rhabditomorpha</taxon>
        <taxon>Strongyloidea</taxon>
        <taxon>Trichostrongylidae</taxon>
        <taxon>Teladorsagia</taxon>
    </lineage>
</organism>
<feature type="non-terminal residue" evidence="7">
    <location>
        <position position="122"/>
    </location>
</feature>